<dbReference type="InterPro" id="IPR011701">
    <property type="entry name" value="MFS"/>
</dbReference>
<feature type="transmembrane region" description="Helical" evidence="4">
    <location>
        <begin position="172"/>
        <end position="191"/>
    </location>
</feature>
<evidence type="ECO:0000313" key="6">
    <source>
        <dbReference type="EMBL" id="MFC6389940.1"/>
    </source>
</evidence>
<feature type="domain" description="Major facilitator superfamily (MFS) profile" evidence="5">
    <location>
        <begin position="44"/>
        <end position="433"/>
    </location>
</feature>
<feature type="transmembrane region" description="Helical" evidence="4">
    <location>
        <begin position="345"/>
        <end position="366"/>
    </location>
</feature>
<feature type="transmembrane region" description="Helical" evidence="4">
    <location>
        <begin position="318"/>
        <end position="339"/>
    </location>
</feature>
<feature type="transmembrane region" description="Helical" evidence="4">
    <location>
        <begin position="85"/>
        <end position="105"/>
    </location>
</feature>
<feature type="transmembrane region" description="Helical" evidence="4">
    <location>
        <begin position="378"/>
        <end position="403"/>
    </location>
</feature>
<feature type="transmembrane region" description="Helical" evidence="4">
    <location>
        <begin position="117"/>
        <end position="137"/>
    </location>
</feature>
<dbReference type="RefSeq" id="WP_343068817.1">
    <property type="nucleotide sequence ID" value="NZ_JBHSTT010000037.1"/>
</dbReference>
<sequence length="440" mass="45560">MTRRTRSGASRASAIRGIIPSRPLPRPLRIRDVALHPLPSPAIPLIALACGAVIVTIAMGIRQGFGLFMRPIELELGVGRESFGLAMAVQNLIFGLAQPFVGALADRYGAGRVAASGGLLYALGLVLAAFASSALGLTLTLGFLLGLAMAGVTFVVVLGAVVRLMPPERRGAAAGIVTAGGSVGQFLLVPATQIAVDGLGWRGALLAAAALAALMTPLAIGIVRPAATSVPVSSAIGDLSFGAALRQASTHRGYWLLNAGFFVCGFHIAFVSTHLPAFLADAGLDPGVGARALALVGLFNIFGSYAFGVAADRLRKKYVLSWIYAGRALVMALFLAFPVTPLSATLFACVMGFLWLGTVPLTSGLVGQIFGVRYLSTLFGIVFMSHQVGAFFGAWGAGFIFARTGSYDMAWTLSIGIALLAGLLNLPIRDVPLARRASPA</sequence>
<feature type="transmembrane region" description="Helical" evidence="4">
    <location>
        <begin position="203"/>
        <end position="223"/>
    </location>
</feature>
<dbReference type="PROSITE" id="PS50850">
    <property type="entry name" value="MFS"/>
    <property type="match status" value="1"/>
</dbReference>
<evidence type="ECO:0000256" key="1">
    <source>
        <dbReference type="ARBA" id="ARBA00022692"/>
    </source>
</evidence>
<feature type="transmembrane region" description="Helical" evidence="4">
    <location>
        <begin position="292"/>
        <end position="311"/>
    </location>
</feature>
<dbReference type="Pfam" id="PF07690">
    <property type="entry name" value="MFS_1"/>
    <property type="match status" value="1"/>
</dbReference>
<dbReference type="InterPro" id="IPR050327">
    <property type="entry name" value="Proton-linked_MCT"/>
</dbReference>
<dbReference type="PANTHER" id="PTHR11360:SF284">
    <property type="entry name" value="EG:103B4.3 PROTEIN-RELATED"/>
    <property type="match status" value="1"/>
</dbReference>
<accession>A0ABW1WPA5</accession>
<keyword evidence="2 4" id="KW-1133">Transmembrane helix</keyword>
<feature type="transmembrane region" description="Helical" evidence="4">
    <location>
        <begin position="45"/>
        <end position="65"/>
    </location>
</feature>
<protein>
    <submittedName>
        <fullName evidence="6">MFS transporter</fullName>
    </submittedName>
</protein>
<comment type="caution">
    <text evidence="6">The sequence shown here is derived from an EMBL/GenBank/DDBJ whole genome shotgun (WGS) entry which is preliminary data.</text>
</comment>
<keyword evidence="3 4" id="KW-0472">Membrane</keyword>
<dbReference type="CDD" id="cd17355">
    <property type="entry name" value="MFS_YcxA_like"/>
    <property type="match status" value="1"/>
</dbReference>
<evidence type="ECO:0000259" key="5">
    <source>
        <dbReference type="PROSITE" id="PS50850"/>
    </source>
</evidence>
<keyword evidence="7" id="KW-1185">Reference proteome</keyword>
<proteinExistence type="predicted"/>
<name>A0ABW1WPA5_9HYPH</name>
<dbReference type="SUPFAM" id="SSF103473">
    <property type="entry name" value="MFS general substrate transporter"/>
    <property type="match status" value="1"/>
</dbReference>
<evidence type="ECO:0000313" key="7">
    <source>
        <dbReference type="Proteomes" id="UP001596237"/>
    </source>
</evidence>
<dbReference type="EMBL" id="JBHSTT010000037">
    <property type="protein sequence ID" value="MFC6389940.1"/>
    <property type="molecule type" value="Genomic_DNA"/>
</dbReference>
<dbReference type="Gene3D" id="1.20.1250.20">
    <property type="entry name" value="MFS general substrate transporter like domains"/>
    <property type="match status" value="2"/>
</dbReference>
<evidence type="ECO:0000256" key="4">
    <source>
        <dbReference type="SAM" id="Phobius"/>
    </source>
</evidence>
<feature type="transmembrane region" description="Helical" evidence="4">
    <location>
        <begin position="143"/>
        <end position="165"/>
    </location>
</feature>
<dbReference type="InterPro" id="IPR036259">
    <property type="entry name" value="MFS_trans_sf"/>
</dbReference>
<dbReference type="Proteomes" id="UP001596237">
    <property type="component" value="Unassembled WGS sequence"/>
</dbReference>
<feature type="transmembrane region" description="Helical" evidence="4">
    <location>
        <begin position="409"/>
        <end position="428"/>
    </location>
</feature>
<feature type="transmembrane region" description="Helical" evidence="4">
    <location>
        <begin position="254"/>
        <end position="272"/>
    </location>
</feature>
<dbReference type="PANTHER" id="PTHR11360">
    <property type="entry name" value="MONOCARBOXYLATE TRANSPORTER"/>
    <property type="match status" value="1"/>
</dbReference>
<dbReference type="InterPro" id="IPR020846">
    <property type="entry name" value="MFS_dom"/>
</dbReference>
<keyword evidence="1 4" id="KW-0812">Transmembrane</keyword>
<organism evidence="6 7">
    <name type="scientific">Methylorubrum zatmanii</name>
    <dbReference type="NCBI Taxonomy" id="29429"/>
    <lineage>
        <taxon>Bacteria</taxon>
        <taxon>Pseudomonadati</taxon>
        <taxon>Pseudomonadota</taxon>
        <taxon>Alphaproteobacteria</taxon>
        <taxon>Hyphomicrobiales</taxon>
        <taxon>Methylobacteriaceae</taxon>
        <taxon>Methylorubrum</taxon>
    </lineage>
</organism>
<evidence type="ECO:0000256" key="2">
    <source>
        <dbReference type="ARBA" id="ARBA00022989"/>
    </source>
</evidence>
<evidence type="ECO:0000256" key="3">
    <source>
        <dbReference type="ARBA" id="ARBA00023136"/>
    </source>
</evidence>
<reference evidence="7" key="1">
    <citation type="journal article" date="2019" name="Int. J. Syst. Evol. Microbiol.">
        <title>The Global Catalogue of Microorganisms (GCM) 10K type strain sequencing project: providing services to taxonomists for standard genome sequencing and annotation.</title>
        <authorList>
            <consortium name="The Broad Institute Genomics Platform"/>
            <consortium name="The Broad Institute Genome Sequencing Center for Infectious Disease"/>
            <person name="Wu L."/>
            <person name="Ma J."/>
        </authorList>
    </citation>
    <scope>NUCLEOTIDE SEQUENCE [LARGE SCALE GENOMIC DNA]</scope>
    <source>
        <strain evidence="7">CCUG 36916</strain>
    </source>
</reference>
<gene>
    <name evidence="6" type="ORF">ACFQDP_11450</name>
</gene>